<dbReference type="PANTHER" id="PTHR13318">
    <property type="entry name" value="PARTNER OF PAIRED, ISOFORM B-RELATED"/>
    <property type="match status" value="1"/>
</dbReference>
<dbReference type="Gene3D" id="3.80.10.10">
    <property type="entry name" value="Ribonuclease Inhibitor"/>
    <property type="match status" value="1"/>
</dbReference>
<reference evidence="3 4" key="1">
    <citation type="journal article" date="2020" name="Microb. Genom.">
        <title>Genetic diversity of clinical and environmental Mucorales isolates obtained from an investigation of mucormycosis cases among solid organ transplant recipients.</title>
        <authorList>
            <person name="Nguyen M.H."/>
            <person name="Kaul D."/>
            <person name="Muto C."/>
            <person name="Cheng S.J."/>
            <person name="Richter R.A."/>
            <person name="Bruno V.M."/>
            <person name="Liu G."/>
            <person name="Beyhan S."/>
            <person name="Sundermann A.J."/>
            <person name="Mounaud S."/>
            <person name="Pasculle A.W."/>
            <person name="Nierman W.C."/>
            <person name="Driscoll E."/>
            <person name="Cumbie R."/>
            <person name="Clancy C.J."/>
            <person name="Dupont C.L."/>
        </authorList>
    </citation>
    <scope>NUCLEOTIDE SEQUENCE [LARGE SCALE GENOMIC DNA]</scope>
    <source>
        <strain evidence="3 4">GL24</strain>
    </source>
</reference>
<feature type="domain" description="F-box" evidence="1">
    <location>
        <begin position="4"/>
        <end position="48"/>
    </location>
</feature>
<organism evidence="3 4">
    <name type="scientific">Rhizopus delemar</name>
    <dbReference type="NCBI Taxonomy" id="936053"/>
    <lineage>
        <taxon>Eukaryota</taxon>
        <taxon>Fungi</taxon>
        <taxon>Fungi incertae sedis</taxon>
        <taxon>Mucoromycota</taxon>
        <taxon>Mucoromycotina</taxon>
        <taxon>Mucoromycetes</taxon>
        <taxon>Mucorales</taxon>
        <taxon>Mucorineae</taxon>
        <taxon>Rhizopodaceae</taxon>
        <taxon>Rhizopus</taxon>
    </lineage>
</organism>
<gene>
    <name evidence="3" type="ORF">G6F50_001153</name>
</gene>
<dbReference type="SUPFAM" id="SSF81383">
    <property type="entry name" value="F-box domain"/>
    <property type="match status" value="1"/>
</dbReference>
<dbReference type="AlphaFoldDB" id="A0A9P6ZCI7"/>
<dbReference type="InterPro" id="IPR036047">
    <property type="entry name" value="F-box-like_dom_sf"/>
</dbReference>
<dbReference type="Proteomes" id="UP000740926">
    <property type="component" value="Unassembled WGS sequence"/>
</dbReference>
<evidence type="ECO:0000313" key="3">
    <source>
        <dbReference type="EMBL" id="KAG1575358.1"/>
    </source>
</evidence>
<sequence>MLPIQKLPFEILQIVVSYLNKKYQYNCLFVNKAFYAAAIPELWRNPHFSYKRTLCQFIRSQGFSKHQLGNRVKSMLFTYDTRVRDTDFLNIFPFTPNLEELDIRQPEELTEVSSELLSNCCKFLKTLILKNIFITNKTLVPLGKCHHLQYLSLANCEGLAPTALRPLTYLQIERLELHECDWITIDETAHDLRSFAHLKHLTLSCCKRMPIEFISFITVDDQGQPYLPHLQKFAITKCDMNDHVIIPFIKTHPNLSDLILPRSDITDATLKTIACYLPKLTRLYIASWTQLSMHVVHDLVISCKSLMWCSISARHDFIKPAVSNTSHECLAKINAFVDLNDAFCMYSRSQAGFALFEWNILGLNLVRSYYSKNNKK</sequence>
<dbReference type="Pfam" id="PF25372">
    <property type="entry name" value="DUF7885"/>
    <property type="match status" value="1"/>
</dbReference>
<evidence type="ECO:0000259" key="1">
    <source>
        <dbReference type="Pfam" id="PF12937"/>
    </source>
</evidence>
<protein>
    <recommendedName>
        <fullName evidence="5">F-box domain-containing protein</fullName>
    </recommendedName>
</protein>
<evidence type="ECO:0008006" key="5">
    <source>
        <dbReference type="Google" id="ProtNLM"/>
    </source>
</evidence>
<name>A0A9P6ZCI7_9FUNG</name>
<dbReference type="GO" id="GO:0019005">
    <property type="term" value="C:SCF ubiquitin ligase complex"/>
    <property type="evidence" value="ECO:0007669"/>
    <property type="project" value="TreeGrafter"/>
</dbReference>
<evidence type="ECO:0000259" key="2">
    <source>
        <dbReference type="Pfam" id="PF25372"/>
    </source>
</evidence>
<dbReference type="InterPro" id="IPR032675">
    <property type="entry name" value="LRR_dom_sf"/>
</dbReference>
<dbReference type="EMBL" id="JAANIU010000090">
    <property type="protein sequence ID" value="KAG1575358.1"/>
    <property type="molecule type" value="Genomic_DNA"/>
</dbReference>
<keyword evidence="4" id="KW-1185">Reference proteome</keyword>
<dbReference type="GO" id="GO:0031146">
    <property type="term" value="P:SCF-dependent proteasomal ubiquitin-dependent protein catabolic process"/>
    <property type="evidence" value="ECO:0007669"/>
    <property type="project" value="TreeGrafter"/>
</dbReference>
<proteinExistence type="predicted"/>
<dbReference type="InterPro" id="IPR057207">
    <property type="entry name" value="FBXL15_LRR"/>
</dbReference>
<dbReference type="Pfam" id="PF12937">
    <property type="entry name" value="F-box-like"/>
    <property type="match status" value="1"/>
</dbReference>
<dbReference type="SUPFAM" id="SSF52047">
    <property type="entry name" value="RNI-like"/>
    <property type="match status" value="1"/>
</dbReference>
<comment type="caution">
    <text evidence="3">The sequence shown here is derived from an EMBL/GenBank/DDBJ whole genome shotgun (WGS) entry which is preliminary data.</text>
</comment>
<feature type="domain" description="F-box/LRR-repeat protein 15-like leucin rich repeat" evidence="2">
    <location>
        <begin position="71"/>
        <end position="275"/>
    </location>
</feature>
<accession>A0A9P6ZCI7</accession>
<evidence type="ECO:0000313" key="4">
    <source>
        <dbReference type="Proteomes" id="UP000740926"/>
    </source>
</evidence>
<dbReference type="CDD" id="cd22143">
    <property type="entry name" value="F-box_ScMDM30-like"/>
    <property type="match status" value="1"/>
</dbReference>
<dbReference type="InterPro" id="IPR001810">
    <property type="entry name" value="F-box_dom"/>
</dbReference>